<evidence type="ECO:0000313" key="2">
    <source>
        <dbReference type="Proteomes" id="UP000054279"/>
    </source>
</evidence>
<evidence type="ECO:0000313" key="1">
    <source>
        <dbReference type="EMBL" id="KIJ26691.1"/>
    </source>
</evidence>
<dbReference type="Proteomes" id="UP000054279">
    <property type="component" value="Unassembled WGS sequence"/>
</dbReference>
<organism evidence="1 2">
    <name type="scientific">Sphaerobolus stellatus (strain SS14)</name>
    <dbReference type="NCBI Taxonomy" id="990650"/>
    <lineage>
        <taxon>Eukaryota</taxon>
        <taxon>Fungi</taxon>
        <taxon>Dikarya</taxon>
        <taxon>Basidiomycota</taxon>
        <taxon>Agaricomycotina</taxon>
        <taxon>Agaricomycetes</taxon>
        <taxon>Phallomycetidae</taxon>
        <taxon>Geastrales</taxon>
        <taxon>Sphaerobolaceae</taxon>
        <taxon>Sphaerobolus</taxon>
    </lineage>
</organism>
<protein>
    <submittedName>
        <fullName evidence="1">Uncharacterized protein</fullName>
    </submittedName>
</protein>
<reference evidence="1 2" key="1">
    <citation type="submission" date="2014-06" db="EMBL/GenBank/DDBJ databases">
        <title>Evolutionary Origins and Diversification of the Mycorrhizal Mutualists.</title>
        <authorList>
            <consortium name="DOE Joint Genome Institute"/>
            <consortium name="Mycorrhizal Genomics Consortium"/>
            <person name="Kohler A."/>
            <person name="Kuo A."/>
            <person name="Nagy L.G."/>
            <person name="Floudas D."/>
            <person name="Copeland A."/>
            <person name="Barry K.W."/>
            <person name="Cichocki N."/>
            <person name="Veneault-Fourrey C."/>
            <person name="LaButti K."/>
            <person name="Lindquist E.A."/>
            <person name="Lipzen A."/>
            <person name="Lundell T."/>
            <person name="Morin E."/>
            <person name="Murat C."/>
            <person name="Riley R."/>
            <person name="Ohm R."/>
            <person name="Sun H."/>
            <person name="Tunlid A."/>
            <person name="Henrissat B."/>
            <person name="Grigoriev I.V."/>
            <person name="Hibbett D.S."/>
            <person name="Martin F."/>
        </authorList>
    </citation>
    <scope>NUCLEOTIDE SEQUENCE [LARGE SCALE GENOMIC DNA]</scope>
    <source>
        <strain evidence="1 2">SS14</strain>
    </source>
</reference>
<dbReference type="EMBL" id="KN837360">
    <property type="protein sequence ID" value="KIJ26691.1"/>
    <property type="molecule type" value="Genomic_DNA"/>
</dbReference>
<accession>A0A0C9UMG9</accession>
<dbReference type="AlphaFoldDB" id="A0A0C9UMG9"/>
<sequence length="194" mass="22065">MKIDLDSLITTGTEIVSKLQEKGNLNGGRDGVGLSMMNIRERSLTSLSKWGVASFVGEEKSQVVKFVQDLGGEVLKHMKNLSDNMQTGDNIDLKLYFELLNYLEAVMKNHVVQFKEKVIQLGRTQKSNPHLNMLKKLQKYLRMFLAFIDHSFGSGSVDEQLLGEWKKFLDGQEWKIEYVREFLSGSILICSEGE</sequence>
<proteinExistence type="predicted"/>
<dbReference type="HOGENOM" id="CLU_1289666_0_0_1"/>
<name>A0A0C9UMG9_SPHS4</name>
<keyword evidence="2" id="KW-1185">Reference proteome</keyword>
<gene>
    <name evidence="1" type="ORF">M422DRAFT_272200</name>
</gene>